<dbReference type="Pfam" id="PF02114">
    <property type="entry name" value="Phosducin"/>
    <property type="match status" value="1"/>
</dbReference>
<feature type="region of interest" description="Disordered" evidence="3">
    <location>
        <begin position="13"/>
        <end position="56"/>
    </location>
</feature>
<evidence type="ECO:0000256" key="3">
    <source>
        <dbReference type="SAM" id="MobiDB-lite"/>
    </source>
</evidence>
<dbReference type="SUPFAM" id="SSF52833">
    <property type="entry name" value="Thioredoxin-like"/>
    <property type="match status" value="1"/>
</dbReference>
<feature type="compositionally biased region" description="Polar residues" evidence="3">
    <location>
        <begin position="29"/>
        <end position="53"/>
    </location>
</feature>
<dbReference type="Proteomes" id="UP000887565">
    <property type="component" value="Unplaced"/>
</dbReference>
<keyword evidence="5" id="KW-1185">Reference proteome</keyword>
<proteinExistence type="inferred from homology"/>
<keyword evidence="2" id="KW-0597">Phosphoprotein</keyword>
<evidence type="ECO:0000259" key="4">
    <source>
        <dbReference type="Pfam" id="PF02114"/>
    </source>
</evidence>
<dbReference type="WBParaSite" id="nRc.2.0.1.t07192-RA">
    <property type="protein sequence ID" value="nRc.2.0.1.t07192-RA"/>
    <property type="gene ID" value="nRc.2.0.1.g07192"/>
</dbReference>
<evidence type="ECO:0000313" key="5">
    <source>
        <dbReference type="Proteomes" id="UP000887565"/>
    </source>
</evidence>
<protein>
    <submittedName>
        <fullName evidence="6">Phosducin thioredoxin-like domain-containing protein</fullName>
    </submittedName>
</protein>
<dbReference type="InterPro" id="IPR051499">
    <property type="entry name" value="Phosducin-like_reg"/>
</dbReference>
<accession>A0A915I137</accession>
<feature type="domain" description="Phosducin" evidence="4">
    <location>
        <begin position="42"/>
        <end position="172"/>
    </location>
</feature>
<name>A0A915I137_ROMCU</name>
<reference evidence="6" key="1">
    <citation type="submission" date="2022-11" db="UniProtKB">
        <authorList>
            <consortium name="WormBaseParasite"/>
        </authorList>
    </citation>
    <scope>IDENTIFICATION</scope>
</reference>
<dbReference type="Gene3D" id="1.10.168.10">
    <property type="entry name" value="Phosducin, domain 2"/>
    <property type="match status" value="1"/>
</dbReference>
<dbReference type="InterPro" id="IPR023196">
    <property type="entry name" value="Phosducin_N_dom_sf"/>
</dbReference>
<dbReference type="InterPro" id="IPR001200">
    <property type="entry name" value="Phosducin"/>
</dbReference>
<dbReference type="PRINTS" id="PR00677">
    <property type="entry name" value="PHOSDUCIN"/>
</dbReference>
<evidence type="ECO:0000256" key="2">
    <source>
        <dbReference type="ARBA" id="ARBA00022553"/>
    </source>
</evidence>
<dbReference type="InterPro" id="IPR024253">
    <property type="entry name" value="Phosducin_thioredoxin-like_dom"/>
</dbReference>
<comment type="similarity">
    <text evidence="1">Belongs to the phosducin family.</text>
</comment>
<dbReference type="OMA" id="INDGARW"/>
<sequence length="173" mass="20252">MTTIEDKLLYGRNAGYCSSSDDDEDFQEARSNSPDVNRHPTSSTYNGASSNTGPKGVIEDWRRFKQLENERKDEQAKELTELSKKLSMTCRTQREDEQAKEKELEEELFKEALSDDDFLKEYMKRRMQELELNLKNKAKNFGIVYELTDIDSFLRAVEIESKQYAIIVHIYDK</sequence>
<dbReference type="AlphaFoldDB" id="A0A915I137"/>
<dbReference type="PANTHER" id="PTHR46052:SF1">
    <property type="entry name" value="PHOSDUCIN-LIKE PROTEIN"/>
    <property type="match status" value="1"/>
</dbReference>
<organism evidence="5 6">
    <name type="scientific">Romanomermis culicivorax</name>
    <name type="common">Nematode worm</name>
    <dbReference type="NCBI Taxonomy" id="13658"/>
    <lineage>
        <taxon>Eukaryota</taxon>
        <taxon>Metazoa</taxon>
        <taxon>Ecdysozoa</taxon>
        <taxon>Nematoda</taxon>
        <taxon>Enoplea</taxon>
        <taxon>Dorylaimia</taxon>
        <taxon>Mermithida</taxon>
        <taxon>Mermithoidea</taxon>
        <taxon>Mermithidae</taxon>
        <taxon>Romanomermis</taxon>
    </lineage>
</organism>
<evidence type="ECO:0000256" key="1">
    <source>
        <dbReference type="ARBA" id="ARBA00009686"/>
    </source>
</evidence>
<evidence type="ECO:0000313" key="6">
    <source>
        <dbReference type="WBParaSite" id="nRc.2.0.1.t07192-RA"/>
    </source>
</evidence>
<dbReference type="GO" id="GO:0008277">
    <property type="term" value="P:regulation of G protein-coupled receptor signaling pathway"/>
    <property type="evidence" value="ECO:0007669"/>
    <property type="project" value="InterPro"/>
</dbReference>
<dbReference type="PANTHER" id="PTHR46052">
    <property type="entry name" value="PHOSDUCIN-LIKE PROTEIN"/>
    <property type="match status" value="1"/>
</dbReference>
<dbReference type="InterPro" id="IPR036249">
    <property type="entry name" value="Thioredoxin-like_sf"/>
</dbReference>